<feature type="binding site" description="axial binding residue" evidence="12">
    <location>
        <position position="444"/>
    </location>
    <ligand>
        <name>heme</name>
        <dbReference type="ChEBI" id="CHEBI:30413"/>
    </ligand>
    <ligandPart>
        <name>Fe</name>
        <dbReference type="ChEBI" id="CHEBI:18248"/>
    </ligandPart>
</feature>
<dbReference type="EMBL" id="OU900094">
    <property type="protein sequence ID" value="CAG9854205.1"/>
    <property type="molecule type" value="Genomic_DNA"/>
</dbReference>
<dbReference type="Proteomes" id="UP001153712">
    <property type="component" value="Chromosome 1"/>
</dbReference>
<dbReference type="PRINTS" id="PR00385">
    <property type="entry name" value="P450"/>
</dbReference>
<keyword evidence="6 12" id="KW-0479">Metal-binding</keyword>
<dbReference type="GO" id="GO:0005506">
    <property type="term" value="F:iron ion binding"/>
    <property type="evidence" value="ECO:0007669"/>
    <property type="project" value="InterPro"/>
</dbReference>
<dbReference type="GO" id="GO:0016705">
    <property type="term" value="F:oxidoreductase activity, acting on paired donors, with incorporation or reduction of molecular oxygen"/>
    <property type="evidence" value="ECO:0007669"/>
    <property type="project" value="InterPro"/>
</dbReference>
<keyword evidence="5 12" id="KW-0349">Heme</keyword>
<evidence type="ECO:0000256" key="4">
    <source>
        <dbReference type="ARBA" id="ARBA00010617"/>
    </source>
</evidence>
<comment type="cofactor">
    <cofactor evidence="1 12">
        <name>heme</name>
        <dbReference type="ChEBI" id="CHEBI:30413"/>
    </cofactor>
</comment>
<evidence type="ECO:0000256" key="7">
    <source>
        <dbReference type="ARBA" id="ARBA00022824"/>
    </source>
</evidence>
<keyword evidence="9 13" id="KW-0560">Oxidoreductase</keyword>
<evidence type="ECO:0000256" key="12">
    <source>
        <dbReference type="PIRSR" id="PIRSR602401-1"/>
    </source>
</evidence>
<comment type="similarity">
    <text evidence="4 13">Belongs to the cytochrome P450 family.</text>
</comment>
<accession>A0A9N9TI22</accession>
<sequence>MLEYILFWLLLLFVLPIYLHNRFVKSHGKYLKNMPGPRPNPYLGNMLDFLCPNYKILDVVLNYTKKYGNIIKVYYGPLQMAVLTCDEKFLEFIMNSNKTVKGDQYLFFRNWIGDGIFISSGKKWKARRRMLTPAFHFTILENFVDIFESCGDVLLKNLEPYEGRESFDINKLITLYALDVICESSMGTKLNAQMNGENQYVKAVKLICQIIVERSFSPLNPVLYPFTYNFYKERRALKVLHSYSEAVIDQRIREMNDRTENQSEQSEDDIGIKKKISFLDLLLRATCDGKPLSKADIRDEVDTFMFAGHDTVASTISFTLHALANNPSVQQKTLEEQIEMFGDIKSAKPTYADLQNMNYLDMVIKESMRMYAPVPLIVRKTTEEFEWEGNVFPKDLTIGIYQFLLHRSKKYYEDPMKFIPERFLNVDGKHPYRFIPFSSGPRNCIGQKFAMVQLKCILSKIVRNFELLPANPNPELKIAPEIILVSKNGITISIRKRH</sequence>
<dbReference type="SUPFAM" id="SSF48264">
    <property type="entry name" value="Cytochrome P450"/>
    <property type="match status" value="1"/>
</dbReference>
<protein>
    <recommendedName>
        <fullName evidence="17">Cytochrome P450</fullName>
    </recommendedName>
</protein>
<gene>
    <name evidence="15" type="ORF">PHYEVI_LOCUS669</name>
</gene>
<dbReference type="OrthoDB" id="1470350at2759"/>
<dbReference type="CDD" id="cd20628">
    <property type="entry name" value="CYP4"/>
    <property type="match status" value="1"/>
</dbReference>
<name>A0A9N9TI22_PHYSR</name>
<keyword evidence="7" id="KW-0256">Endoplasmic reticulum</keyword>
<dbReference type="GO" id="GO:0004497">
    <property type="term" value="F:monooxygenase activity"/>
    <property type="evidence" value="ECO:0007669"/>
    <property type="project" value="UniProtKB-KW"/>
</dbReference>
<keyword evidence="11 13" id="KW-0503">Monooxygenase</keyword>
<dbReference type="InterPro" id="IPR001128">
    <property type="entry name" value="Cyt_P450"/>
</dbReference>
<keyword evidence="8" id="KW-0492">Microsome</keyword>
<dbReference type="Gene3D" id="1.10.630.10">
    <property type="entry name" value="Cytochrome P450"/>
    <property type="match status" value="1"/>
</dbReference>
<dbReference type="FunFam" id="1.10.630.10:FF:000182">
    <property type="entry name" value="Cytochrome P450 3A4"/>
    <property type="match status" value="1"/>
</dbReference>
<dbReference type="PANTHER" id="PTHR24291">
    <property type="entry name" value="CYTOCHROME P450 FAMILY 4"/>
    <property type="match status" value="1"/>
</dbReference>
<evidence type="ECO:0000256" key="6">
    <source>
        <dbReference type="ARBA" id="ARBA00022723"/>
    </source>
</evidence>
<evidence type="ECO:0000256" key="2">
    <source>
        <dbReference type="ARBA" id="ARBA00004174"/>
    </source>
</evidence>
<dbReference type="PRINTS" id="PR00463">
    <property type="entry name" value="EP450I"/>
</dbReference>
<evidence type="ECO:0000256" key="14">
    <source>
        <dbReference type="SAM" id="SignalP"/>
    </source>
</evidence>
<dbReference type="PROSITE" id="PS00086">
    <property type="entry name" value="CYTOCHROME_P450"/>
    <property type="match status" value="1"/>
</dbReference>
<dbReference type="GO" id="GO:0005789">
    <property type="term" value="C:endoplasmic reticulum membrane"/>
    <property type="evidence" value="ECO:0007669"/>
    <property type="project" value="UniProtKB-SubCell"/>
</dbReference>
<dbReference type="InterPro" id="IPR036396">
    <property type="entry name" value="Cyt_P450_sf"/>
</dbReference>
<evidence type="ECO:0000256" key="3">
    <source>
        <dbReference type="ARBA" id="ARBA00004406"/>
    </source>
</evidence>
<feature type="chain" id="PRO_5040497621" description="Cytochrome P450" evidence="14">
    <location>
        <begin position="22"/>
        <end position="498"/>
    </location>
</feature>
<feature type="signal peptide" evidence="14">
    <location>
        <begin position="1"/>
        <end position="21"/>
    </location>
</feature>
<keyword evidence="16" id="KW-1185">Reference proteome</keyword>
<evidence type="ECO:0000256" key="9">
    <source>
        <dbReference type="ARBA" id="ARBA00023002"/>
    </source>
</evidence>
<keyword evidence="10 12" id="KW-0408">Iron</keyword>
<evidence type="ECO:0000313" key="15">
    <source>
        <dbReference type="EMBL" id="CAG9854205.1"/>
    </source>
</evidence>
<dbReference type="AlphaFoldDB" id="A0A9N9TI22"/>
<evidence type="ECO:0000256" key="8">
    <source>
        <dbReference type="ARBA" id="ARBA00022848"/>
    </source>
</evidence>
<dbReference type="InterPro" id="IPR002401">
    <property type="entry name" value="Cyt_P450_E_grp-I"/>
</dbReference>
<evidence type="ECO:0000256" key="10">
    <source>
        <dbReference type="ARBA" id="ARBA00023004"/>
    </source>
</evidence>
<evidence type="ECO:0000256" key="13">
    <source>
        <dbReference type="RuleBase" id="RU000461"/>
    </source>
</evidence>
<reference evidence="15" key="1">
    <citation type="submission" date="2022-01" db="EMBL/GenBank/DDBJ databases">
        <authorList>
            <person name="King R."/>
        </authorList>
    </citation>
    <scope>NUCLEOTIDE SEQUENCE</scope>
</reference>
<dbReference type="GO" id="GO:0020037">
    <property type="term" value="F:heme binding"/>
    <property type="evidence" value="ECO:0007669"/>
    <property type="project" value="InterPro"/>
</dbReference>
<dbReference type="Pfam" id="PF00067">
    <property type="entry name" value="p450"/>
    <property type="match status" value="1"/>
</dbReference>
<comment type="subcellular location">
    <subcellularLocation>
        <location evidence="3">Endoplasmic reticulum membrane</location>
        <topology evidence="3">Peripheral membrane protein</topology>
    </subcellularLocation>
    <subcellularLocation>
        <location evidence="2">Microsome membrane</location>
        <topology evidence="2">Peripheral membrane protein</topology>
    </subcellularLocation>
</comment>
<dbReference type="InterPro" id="IPR050196">
    <property type="entry name" value="Cytochrome_P450_Monoox"/>
</dbReference>
<evidence type="ECO:0000313" key="16">
    <source>
        <dbReference type="Proteomes" id="UP001153712"/>
    </source>
</evidence>
<proteinExistence type="inferred from homology"/>
<evidence type="ECO:0000256" key="1">
    <source>
        <dbReference type="ARBA" id="ARBA00001971"/>
    </source>
</evidence>
<dbReference type="InterPro" id="IPR017972">
    <property type="entry name" value="Cyt_P450_CS"/>
</dbReference>
<evidence type="ECO:0000256" key="11">
    <source>
        <dbReference type="ARBA" id="ARBA00023033"/>
    </source>
</evidence>
<dbReference type="PANTHER" id="PTHR24291:SF187">
    <property type="entry name" value="CYTOCHROME P450 4AE1-RELATED"/>
    <property type="match status" value="1"/>
</dbReference>
<evidence type="ECO:0008006" key="17">
    <source>
        <dbReference type="Google" id="ProtNLM"/>
    </source>
</evidence>
<organism evidence="15 16">
    <name type="scientific">Phyllotreta striolata</name>
    <name type="common">Striped flea beetle</name>
    <name type="synonym">Crioceris striolata</name>
    <dbReference type="NCBI Taxonomy" id="444603"/>
    <lineage>
        <taxon>Eukaryota</taxon>
        <taxon>Metazoa</taxon>
        <taxon>Ecdysozoa</taxon>
        <taxon>Arthropoda</taxon>
        <taxon>Hexapoda</taxon>
        <taxon>Insecta</taxon>
        <taxon>Pterygota</taxon>
        <taxon>Neoptera</taxon>
        <taxon>Endopterygota</taxon>
        <taxon>Coleoptera</taxon>
        <taxon>Polyphaga</taxon>
        <taxon>Cucujiformia</taxon>
        <taxon>Chrysomeloidea</taxon>
        <taxon>Chrysomelidae</taxon>
        <taxon>Galerucinae</taxon>
        <taxon>Alticini</taxon>
        <taxon>Phyllotreta</taxon>
    </lineage>
</organism>
<keyword evidence="14" id="KW-0732">Signal</keyword>
<evidence type="ECO:0000256" key="5">
    <source>
        <dbReference type="ARBA" id="ARBA00022617"/>
    </source>
</evidence>